<organism evidence="2 3">
    <name type="scientific">Cytobacillus spartinae</name>
    <dbReference type="NCBI Taxonomy" id="3299023"/>
    <lineage>
        <taxon>Bacteria</taxon>
        <taxon>Bacillati</taxon>
        <taxon>Bacillota</taxon>
        <taxon>Bacilli</taxon>
        <taxon>Bacillales</taxon>
        <taxon>Bacillaceae</taxon>
        <taxon>Cytobacillus</taxon>
    </lineage>
</organism>
<feature type="transmembrane region" description="Helical" evidence="1">
    <location>
        <begin position="6"/>
        <end position="22"/>
    </location>
</feature>
<gene>
    <name evidence="2" type="ORF">ACFYKX_10760</name>
</gene>
<evidence type="ECO:0000313" key="3">
    <source>
        <dbReference type="Proteomes" id="UP001601059"/>
    </source>
</evidence>
<protein>
    <submittedName>
        <fullName evidence="2">Uncharacterized protein</fullName>
    </submittedName>
</protein>
<evidence type="ECO:0000256" key="1">
    <source>
        <dbReference type="SAM" id="Phobius"/>
    </source>
</evidence>
<dbReference type="EMBL" id="JBIACK010000004">
    <property type="protein sequence ID" value="MFE8701075.1"/>
    <property type="molecule type" value="Genomic_DNA"/>
</dbReference>
<reference evidence="2 3" key="1">
    <citation type="submission" date="2024-08" db="EMBL/GenBank/DDBJ databases">
        <title>Two novel Cytobacillus novel species.</title>
        <authorList>
            <person name="Liu G."/>
        </authorList>
    </citation>
    <scope>NUCLEOTIDE SEQUENCE [LARGE SCALE GENOMIC DNA]</scope>
    <source>
        <strain evidence="2 3">FJAT-54145</strain>
    </source>
</reference>
<comment type="caution">
    <text evidence="2">The sequence shown here is derived from an EMBL/GenBank/DDBJ whole genome shotgun (WGS) entry which is preliminary data.</text>
</comment>
<keyword evidence="1" id="KW-1133">Transmembrane helix</keyword>
<dbReference type="RefSeq" id="WP_389360874.1">
    <property type="nucleotide sequence ID" value="NZ_JBIACK010000004.1"/>
</dbReference>
<keyword evidence="1" id="KW-0812">Transmembrane</keyword>
<keyword evidence="3" id="KW-1185">Reference proteome</keyword>
<feature type="transmembrane region" description="Helical" evidence="1">
    <location>
        <begin position="74"/>
        <end position="91"/>
    </location>
</feature>
<accession>A0ABW6KCT7</accession>
<keyword evidence="1" id="KW-0472">Membrane</keyword>
<feature type="transmembrane region" description="Helical" evidence="1">
    <location>
        <begin position="42"/>
        <end position="62"/>
    </location>
</feature>
<name>A0ABW6KCT7_9BACI</name>
<sequence length="106" mass="12101">MTPIYGKIFVVATLYLFMNVLLKRTLVKRNPKLPPTNKHTVFKGLLLMYGGLILNLAETKYYGWNRFPESTGEWIMDIITSILYLVGALVLHKGFFPTVKRGVTHA</sequence>
<dbReference type="Proteomes" id="UP001601059">
    <property type="component" value="Unassembled WGS sequence"/>
</dbReference>
<proteinExistence type="predicted"/>
<evidence type="ECO:0000313" key="2">
    <source>
        <dbReference type="EMBL" id="MFE8701075.1"/>
    </source>
</evidence>